<evidence type="ECO:0000313" key="1">
    <source>
        <dbReference type="Proteomes" id="UP000675920"/>
    </source>
</evidence>
<proteinExistence type="predicted"/>
<name>A0A9U5CH28_9BURK</name>
<keyword evidence="1" id="KW-1185">Reference proteome</keyword>
<dbReference type="AlphaFoldDB" id="A0A9U5CH28"/>
<accession>A0A9U5CH28</accession>
<dbReference type="Proteomes" id="UP000675920">
    <property type="component" value="Unplaced"/>
</dbReference>
<evidence type="ECO:0000313" key="2">
    <source>
        <dbReference type="RefSeq" id="WP_281173137.1"/>
    </source>
</evidence>
<protein>
    <submittedName>
        <fullName evidence="2">Uncharacterized protein</fullName>
    </submittedName>
</protein>
<organism evidence="1 2">
    <name type="scientific">Derxia gummosa DSM 723</name>
    <dbReference type="NCBI Taxonomy" id="1121388"/>
    <lineage>
        <taxon>Bacteria</taxon>
        <taxon>Pseudomonadati</taxon>
        <taxon>Pseudomonadota</taxon>
        <taxon>Betaproteobacteria</taxon>
        <taxon>Burkholderiales</taxon>
        <taxon>Alcaligenaceae</taxon>
        <taxon>Derxia</taxon>
    </lineage>
</organism>
<sequence length="44" mass="4361">MAIFQVTDGDDSFISADAKAAELVLLGVVDTGAALAASDFGLCA</sequence>
<reference evidence="2" key="1">
    <citation type="submission" date="2025-08" db="UniProtKB">
        <authorList>
            <consortium name="RefSeq"/>
        </authorList>
    </citation>
    <scope>IDENTIFICATION</scope>
</reference>
<dbReference type="RefSeq" id="WP_281173137.1">
    <property type="nucleotide sequence ID" value="NZ_AXWS01000019.1"/>
</dbReference>